<keyword evidence="1" id="KW-0812">Transmembrane</keyword>
<proteinExistence type="predicted"/>
<evidence type="ECO:0000313" key="3">
    <source>
        <dbReference type="Proteomes" id="UP000019402"/>
    </source>
</evidence>
<keyword evidence="1" id="KW-1133">Transmembrane helix</keyword>
<sequence length="124" mass="14055">MKMTNRIVVILQVMLLSTVMLFSIGMQYGQSDNALASLSEKGKHVLVASSSLYLPVSNNQEQSDTLHTFPSLRPVNQLLSLDAINKLKESLMGYKNSNYIYYSICLIRIGLAIPDIIYPFNYFW</sequence>
<feature type="transmembrane region" description="Helical" evidence="1">
    <location>
        <begin position="99"/>
        <end position="118"/>
    </location>
</feature>
<evidence type="ECO:0000313" key="2">
    <source>
        <dbReference type="EMBL" id="GAF03925.1"/>
    </source>
</evidence>
<feature type="transmembrane region" description="Helical" evidence="1">
    <location>
        <begin position="7"/>
        <end position="28"/>
    </location>
</feature>
<gene>
    <name evidence="2" type="ORF">JCM21142_72614</name>
</gene>
<keyword evidence="1" id="KW-0472">Membrane</keyword>
<dbReference type="AlphaFoldDB" id="W7XZ26"/>
<dbReference type="EMBL" id="BAMD01000033">
    <property type="protein sequence ID" value="GAF03925.1"/>
    <property type="molecule type" value="Genomic_DNA"/>
</dbReference>
<protein>
    <submittedName>
        <fullName evidence="2">Uncharacterized protein</fullName>
    </submittedName>
</protein>
<comment type="caution">
    <text evidence="2">The sequence shown here is derived from an EMBL/GenBank/DDBJ whole genome shotgun (WGS) entry which is preliminary data.</text>
</comment>
<accession>W7XZ26</accession>
<dbReference type="Proteomes" id="UP000019402">
    <property type="component" value="Unassembled WGS sequence"/>
</dbReference>
<keyword evidence="3" id="KW-1185">Reference proteome</keyword>
<name>W7XZ26_9BACT</name>
<evidence type="ECO:0000256" key="1">
    <source>
        <dbReference type="SAM" id="Phobius"/>
    </source>
</evidence>
<dbReference type="RefSeq" id="WP_027471859.1">
    <property type="nucleotide sequence ID" value="NZ_KI912107.1"/>
</dbReference>
<organism evidence="2 3">
    <name type="scientific">Saccharicrinis fermentans DSM 9555 = JCM 21142</name>
    <dbReference type="NCBI Taxonomy" id="869213"/>
    <lineage>
        <taxon>Bacteria</taxon>
        <taxon>Pseudomonadati</taxon>
        <taxon>Bacteroidota</taxon>
        <taxon>Bacteroidia</taxon>
        <taxon>Marinilabiliales</taxon>
        <taxon>Marinilabiliaceae</taxon>
        <taxon>Saccharicrinis</taxon>
    </lineage>
</organism>
<dbReference type="STRING" id="869213.GCA_000517085_02215"/>
<reference evidence="2 3" key="1">
    <citation type="journal article" date="2014" name="Genome Announc.">
        <title>Draft Genome Sequence of Cytophaga fermentans JCM 21142T, a Facultative Anaerobe Isolated from Marine Mud.</title>
        <authorList>
            <person name="Starns D."/>
            <person name="Oshima K."/>
            <person name="Suda W."/>
            <person name="Iino T."/>
            <person name="Yuki M."/>
            <person name="Inoue J."/>
            <person name="Kitamura K."/>
            <person name="Iida T."/>
            <person name="Darby A."/>
            <person name="Hattori M."/>
            <person name="Ohkuma M."/>
        </authorList>
    </citation>
    <scope>NUCLEOTIDE SEQUENCE [LARGE SCALE GENOMIC DNA]</scope>
    <source>
        <strain evidence="2 3">JCM 21142</strain>
    </source>
</reference>